<dbReference type="InterPro" id="IPR029463">
    <property type="entry name" value="Lys_MEP"/>
</dbReference>
<dbReference type="Pfam" id="PF14521">
    <property type="entry name" value="Aspzincin_M35"/>
    <property type="match status" value="1"/>
</dbReference>
<dbReference type="EMBL" id="BAABJY010000002">
    <property type="protein sequence ID" value="GAA4864094.1"/>
    <property type="molecule type" value="Genomic_DNA"/>
</dbReference>
<accession>A0ABP9E2K0</accession>
<sequence>MSHFDGVAGTEDVVYDQTGSENLAISDPDAAIRNTDSHGYFAENTPFQNSPGVQ</sequence>
<evidence type="ECO:0000313" key="4">
    <source>
        <dbReference type="Proteomes" id="UP001501323"/>
    </source>
</evidence>
<evidence type="ECO:0000313" key="3">
    <source>
        <dbReference type="EMBL" id="GAA4864094.1"/>
    </source>
</evidence>
<name>A0ABP9E2K0_9GAMM</name>
<feature type="region of interest" description="Disordered" evidence="1">
    <location>
        <begin position="19"/>
        <end position="54"/>
    </location>
</feature>
<dbReference type="SUPFAM" id="SSF55486">
    <property type="entry name" value="Metalloproteases ('zincins'), catalytic domain"/>
    <property type="match status" value="1"/>
</dbReference>
<proteinExistence type="predicted"/>
<evidence type="ECO:0000256" key="1">
    <source>
        <dbReference type="SAM" id="MobiDB-lite"/>
    </source>
</evidence>
<feature type="compositionally biased region" description="Polar residues" evidence="1">
    <location>
        <begin position="45"/>
        <end position="54"/>
    </location>
</feature>
<dbReference type="Gene3D" id="3.40.390.10">
    <property type="entry name" value="Collagenase (Catalytic Domain)"/>
    <property type="match status" value="1"/>
</dbReference>
<protein>
    <recommendedName>
        <fullName evidence="2">Lysine-specific metallo-endopeptidase domain-containing protein</fullName>
    </recommendedName>
</protein>
<evidence type="ECO:0000259" key="2">
    <source>
        <dbReference type="Pfam" id="PF14521"/>
    </source>
</evidence>
<organism evidence="3 4">
    <name type="scientific">Luteimonas vadosa</name>
    <dbReference type="NCBI Taxonomy" id="1165507"/>
    <lineage>
        <taxon>Bacteria</taxon>
        <taxon>Pseudomonadati</taxon>
        <taxon>Pseudomonadota</taxon>
        <taxon>Gammaproteobacteria</taxon>
        <taxon>Lysobacterales</taxon>
        <taxon>Lysobacteraceae</taxon>
        <taxon>Luteimonas</taxon>
    </lineage>
</organism>
<dbReference type="Proteomes" id="UP001501323">
    <property type="component" value="Unassembled WGS sequence"/>
</dbReference>
<keyword evidence="4" id="KW-1185">Reference proteome</keyword>
<dbReference type="InterPro" id="IPR024079">
    <property type="entry name" value="MetalloPept_cat_dom_sf"/>
</dbReference>
<gene>
    <name evidence="3" type="ORF">GCM10023332_15290</name>
</gene>
<comment type="caution">
    <text evidence="3">The sequence shown here is derived from an EMBL/GenBank/DDBJ whole genome shotgun (WGS) entry which is preliminary data.</text>
</comment>
<feature type="domain" description="Lysine-specific metallo-endopeptidase" evidence="2">
    <location>
        <begin position="1"/>
        <end position="43"/>
    </location>
</feature>
<reference evidence="4" key="1">
    <citation type="journal article" date="2019" name="Int. J. Syst. Evol. Microbiol.">
        <title>The Global Catalogue of Microorganisms (GCM) 10K type strain sequencing project: providing services to taxonomists for standard genome sequencing and annotation.</title>
        <authorList>
            <consortium name="The Broad Institute Genomics Platform"/>
            <consortium name="The Broad Institute Genome Sequencing Center for Infectious Disease"/>
            <person name="Wu L."/>
            <person name="Ma J."/>
        </authorList>
    </citation>
    <scope>NUCLEOTIDE SEQUENCE [LARGE SCALE GENOMIC DNA]</scope>
    <source>
        <strain evidence="4">JCM 18392</strain>
    </source>
</reference>